<evidence type="ECO:0000313" key="1">
    <source>
        <dbReference type="EMBL" id="MDJ1157498.1"/>
    </source>
</evidence>
<sequence>MVDTVLEVRAARSDVSARDADHPYVWAVPLVYDVLRSAYYTWLPADTETAERLTRLHGAIVVMALLDVPVEDQRAVLDRFLDLCGRASIGTARLERLGQAVMDELTTVIAMRNRRSPRTRMQLAGEIGGRLGTPRPPRVALAA</sequence>
<accession>A0ABT7ADP4</accession>
<protein>
    <submittedName>
        <fullName evidence="1">Uncharacterized protein</fullName>
    </submittedName>
</protein>
<dbReference type="EMBL" id="JASJEV010000002">
    <property type="protein sequence ID" value="MDJ1157498.1"/>
    <property type="molecule type" value="Genomic_DNA"/>
</dbReference>
<proteinExistence type="predicted"/>
<comment type="caution">
    <text evidence="1">The sequence shown here is derived from an EMBL/GenBank/DDBJ whole genome shotgun (WGS) entry which is preliminary data.</text>
</comment>
<dbReference type="RefSeq" id="WP_283739486.1">
    <property type="nucleotide sequence ID" value="NZ_JASJEV010000002.1"/>
</dbReference>
<gene>
    <name evidence="1" type="ORF">QNA08_04500</name>
</gene>
<dbReference type="Proteomes" id="UP001321492">
    <property type="component" value="Unassembled WGS sequence"/>
</dbReference>
<organism evidence="1 2">
    <name type="scientific">Chelatococcus albus</name>
    <dbReference type="NCBI Taxonomy" id="3047466"/>
    <lineage>
        <taxon>Bacteria</taxon>
        <taxon>Pseudomonadati</taxon>
        <taxon>Pseudomonadota</taxon>
        <taxon>Alphaproteobacteria</taxon>
        <taxon>Hyphomicrobiales</taxon>
        <taxon>Chelatococcaceae</taxon>
        <taxon>Chelatococcus</taxon>
    </lineage>
</organism>
<keyword evidence="2" id="KW-1185">Reference proteome</keyword>
<reference evidence="1 2" key="1">
    <citation type="submission" date="2023-05" db="EMBL/GenBank/DDBJ databases">
        <title>Chelatococcus sp. nov., a moderately thermophilic bacterium isolated from hot spring microbial mat.</title>
        <authorList>
            <person name="Hu C.-J."/>
            <person name="Li W.-J."/>
        </authorList>
    </citation>
    <scope>NUCLEOTIDE SEQUENCE [LARGE SCALE GENOMIC DNA]</scope>
    <source>
        <strain evidence="1 2">SYSU G07232</strain>
    </source>
</reference>
<evidence type="ECO:0000313" key="2">
    <source>
        <dbReference type="Proteomes" id="UP001321492"/>
    </source>
</evidence>
<name>A0ABT7ADP4_9HYPH</name>